<evidence type="ECO:0000256" key="3">
    <source>
        <dbReference type="ARBA" id="ARBA00022714"/>
    </source>
</evidence>
<dbReference type="Gene3D" id="2.40.30.10">
    <property type="entry name" value="Translation factors"/>
    <property type="match status" value="1"/>
</dbReference>
<dbReference type="CDD" id="cd00207">
    <property type="entry name" value="fer2"/>
    <property type="match status" value="1"/>
</dbReference>
<dbReference type="SUPFAM" id="SSF54292">
    <property type="entry name" value="2Fe-2S ferredoxin-like"/>
    <property type="match status" value="1"/>
</dbReference>
<sequence length="352" mass="38058">MGSAQPLEIETRPSGVFQLEVAEVIAETNDSCSLVLRVPAELQERFRYKPGQYLGFRVALGGKRLTRCYSLSSSPHCDAQPTVTIKRVDGGRVSNWFNDQVRPGDRLEVLPPAGHFHLRPGEHDLVLFGGGSGITPVFSILKSALRTSARRIKLVYANRDEASVIFRDQLCAIAREHIERLEVVHVLDSVQGFLDQGQVRQLVRGHAGAEFYICGPGPFMDTVERALLGLGEDAARIHVERFVSPPDPDANEPVALPAAAAVECLLVGLDGQLAEVPVQAGETLLQSCRAAGLDVPSSCEEGFCGACMCQVEEGKVLLARNDILSPAELAEGWTLACQGRPGSARLKLKFPG</sequence>
<keyword evidence="5" id="KW-0274">FAD</keyword>
<evidence type="ECO:0000313" key="13">
    <source>
        <dbReference type="Proteomes" id="UP000515591"/>
    </source>
</evidence>
<keyword evidence="7" id="KW-0408">Iron</keyword>
<evidence type="ECO:0000256" key="2">
    <source>
        <dbReference type="ARBA" id="ARBA00022630"/>
    </source>
</evidence>
<reference evidence="12 13" key="1">
    <citation type="submission" date="2019-12" db="EMBL/GenBank/DDBJ databases">
        <title>complete genome sequences of Pseudomonas otitidis str. WP8-S17-CRE-03 isolated from wastewater treatment plant effluent.</title>
        <authorList>
            <person name="Sekizuka T."/>
            <person name="Itokawa K."/>
            <person name="Yatsu K."/>
            <person name="Inamine Y."/>
            <person name="Kuroda M."/>
        </authorList>
    </citation>
    <scope>NUCLEOTIDE SEQUENCE [LARGE SCALE GENOMIC DNA]</scope>
    <source>
        <strain evidence="12 13">WP8-S17-CRE-03</strain>
    </source>
</reference>
<dbReference type="GO" id="GO:0016491">
    <property type="term" value="F:oxidoreductase activity"/>
    <property type="evidence" value="ECO:0007669"/>
    <property type="project" value="UniProtKB-KW"/>
</dbReference>
<dbReference type="InterPro" id="IPR001041">
    <property type="entry name" value="2Fe-2S_ferredoxin-type"/>
</dbReference>
<dbReference type="PANTHER" id="PTHR47354:SF8">
    <property type="entry name" value="1,2-PHENYLACETYL-COA EPOXIDASE, SUBUNIT E"/>
    <property type="match status" value="1"/>
</dbReference>
<dbReference type="InterPro" id="IPR036010">
    <property type="entry name" value="2Fe-2S_ferredoxin-like_sf"/>
</dbReference>
<dbReference type="GO" id="GO:0050660">
    <property type="term" value="F:flavin adenine dinucleotide binding"/>
    <property type="evidence" value="ECO:0007669"/>
    <property type="project" value="TreeGrafter"/>
</dbReference>
<accession>A0A6S5RS81</accession>
<evidence type="ECO:0000256" key="8">
    <source>
        <dbReference type="ARBA" id="ARBA00023014"/>
    </source>
</evidence>
<dbReference type="SUPFAM" id="SSF52343">
    <property type="entry name" value="Ferredoxin reductase-like, C-terminal NADP-linked domain"/>
    <property type="match status" value="1"/>
</dbReference>
<proteinExistence type="predicted"/>
<dbReference type="PRINTS" id="PR00371">
    <property type="entry name" value="FPNCR"/>
</dbReference>
<dbReference type="InterPro" id="IPR050415">
    <property type="entry name" value="MRET"/>
</dbReference>
<evidence type="ECO:0000256" key="6">
    <source>
        <dbReference type="ARBA" id="ARBA00023002"/>
    </source>
</evidence>
<evidence type="ECO:0000313" key="12">
    <source>
        <dbReference type="EMBL" id="BBT15329.1"/>
    </source>
</evidence>
<dbReference type="EMBL" id="AP022213">
    <property type="protein sequence ID" value="BBT15329.1"/>
    <property type="molecule type" value="Genomic_DNA"/>
</dbReference>
<dbReference type="Pfam" id="PF00970">
    <property type="entry name" value="FAD_binding_6"/>
    <property type="match status" value="1"/>
</dbReference>
<dbReference type="InterPro" id="IPR017927">
    <property type="entry name" value="FAD-bd_FR_type"/>
</dbReference>
<comment type="cofactor">
    <cofactor evidence="1">
        <name>FAD</name>
        <dbReference type="ChEBI" id="CHEBI:57692"/>
    </cofactor>
</comment>
<keyword evidence="3" id="KW-0001">2Fe-2S</keyword>
<dbReference type="PROSITE" id="PS00197">
    <property type="entry name" value="2FE2S_FER_1"/>
    <property type="match status" value="1"/>
</dbReference>
<dbReference type="AlphaFoldDB" id="A0A6S5RS81"/>
<dbReference type="PROSITE" id="PS51085">
    <property type="entry name" value="2FE2S_FER_2"/>
    <property type="match status" value="1"/>
</dbReference>
<keyword evidence="4" id="KW-0479">Metal-binding</keyword>
<protein>
    <submittedName>
        <fullName evidence="12">Ferredoxin</fullName>
    </submittedName>
</protein>
<comment type="cofactor">
    <cofactor evidence="9">
        <name>[2Fe-2S] cluster</name>
        <dbReference type="ChEBI" id="CHEBI:190135"/>
    </cofactor>
</comment>
<name>A0A6S5RS81_9GAMM</name>
<dbReference type="GO" id="GO:0051537">
    <property type="term" value="F:2 iron, 2 sulfur cluster binding"/>
    <property type="evidence" value="ECO:0007669"/>
    <property type="project" value="UniProtKB-KW"/>
</dbReference>
<organism evidence="12 13">
    <name type="scientific">Metapseudomonas otitidis</name>
    <dbReference type="NCBI Taxonomy" id="319939"/>
    <lineage>
        <taxon>Bacteria</taxon>
        <taxon>Pseudomonadati</taxon>
        <taxon>Pseudomonadota</taxon>
        <taxon>Gammaproteobacteria</taxon>
        <taxon>Pseudomonadales</taxon>
        <taxon>Pseudomonadaceae</taxon>
        <taxon>Metapseudomonas</taxon>
    </lineage>
</organism>
<evidence type="ECO:0000256" key="4">
    <source>
        <dbReference type="ARBA" id="ARBA00022723"/>
    </source>
</evidence>
<gene>
    <name evidence="12" type="ORF">WP8S17C03_13780</name>
</gene>
<feature type="domain" description="FAD-binding FR-type" evidence="11">
    <location>
        <begin position="14"/>
        <end position="119"/>
    </location>
</feature>
<keyword evidence="8" id="KW-0411">Iron-sulfur</keyword>
<dbReference type="Gene3D" id="3.10.20.30">
    <property type="match status" value="1"/>
</dbReference>
<dbReference type="CDD" id="cd06214">
    <property type="entry name" value="PA_degradation_oxidoreductase_like"/>
    <property type="match status" value="1"/>
</dbReference>
<dbReference type="RefSeq" id="WP_182851994.1">
    <property type="nucleotide sequence ID" value="NZ_AP022213.1"/>
</dbReference>
<dbReference type="Gene3D" id="3.40.50.80">
    <property type="entry name" value="Nucleotide-binding domain of ferredoxin-NADP reductase (FNR) module"/>
    <property type="match status" value="1"/>
</dbReference>
<dbReference type="PROSITE" id="PS51384">
    <property type="entry name" value="FAD_FR"/>
    <property type="match status" value="1"/>
</dbReference>
<dbReference type="PANTHER" id="PTHR47354">
    <property type="entry name" value="NADH OXIDOREDUCTASE HCR"/>
    <property type="match status" value="1"/>
</dbReference>
<dbReference type="InterPro" id="IPR039261">
    <property type="entry name" value="FNR_nucleotide-bd"/>
</dbReference>
<dbReference type="Pfam" id="PF00111">
    <property type="entry name" value="Fer2"/>
    <property type="match status" value="1"/>
</dbReference>
<dbReference type="InterPro" id="IPR001433">
    <property type="entry name" value="OxRdtase_FAD/NAD-bd"/>
</dbReference>
<keyword evidence="2" id="KW-0285">Flavoprotein</keyword>
<evidence type="ECO:0000256" key="5">
    <source>
        <dbReference type="ARBA" id="ARBA00022827"/>
    </source>
</evidence>
<dbReference type="InterPro" id="IPR001709">
    <property type="entry name" value="Flavoprot_Pyr_Nucl_cyt_Rdtase"/>
</dbReference>
<evidence type="ECO:0000256" key="9">
    <source>
        <dbReference type="ARBA" id="ARBA00034078"/>
    </source>
</evidence>
<dbReference type="InterPro" id="IPR012675">
    <property type="entry name" value="Beta-grasp_dom_sf"/>
</dbReference>
<dbReference type="Pfam" id="PF00175">
    <property type="entry name" value="NAD_binding_1"/>
    <property type="match status" value="1"/>
</dbReference>
<evidence type="ECO:0000259" key="11">
    <source>
        <dbReference type="PROSITE" id="PS51384"/>
    </source>
</evidence>
<dbReference type="InterPro" id="IPR017938">
    <property type="entry name" value="Riboflavin_synthase-like_b-brl"/>
</dbReference>
<evidence type="ECO:0000256" key="1">
    <source>
        <dbReference type="ARBA" id="ARBA00001974"/>
    </source>
</evidence>
<feature type="domain" description="2Fe-2S ferredoxin-type" evidence="10">
    <location>
        <begin position="263"/>
        <end position="352"/>
    </location>
</feature>
<dbReference type="InterPro" id="IPR006058">
    <property type="entry name" value="2Fe2S_fd_BS"/>
</dbReference>
<keyword evidence="6" id="KW-0560">Oxidoreductase</keyword>
<dbReference type="Proteomes" id="UP000515591">
    <property type="component" value="Chromosome"/>
</dbReference>
<dbReference type="GO" id="GO:0046872">
    <property type="term" value="F:metal ion binding"/>
    <property type="evidence" value="ECO:0007669"/>
    <property type="project" value="UniProtKB-KW"/>
</dbReference>
<dbReference type="PRINTS" id="PR00410">
    <property type="entry name" value="PHEHYDRXLASE"/>
</dbReference>
<dbReference type="InterPro" id="IPR008333">
    <property type="entry name" value="Cbr1-like_FAD-bd_dom"/>
</dbReference>
<evidence type="ECO:0000259" key="10">
    <source>
        <dbReference type="PROSITE" id="PS51085"/>
    </source>
</evidence>
<dbReference type="SUPFAM" id="SSF63380">
    <property type="entry name" value="Riboflavin synthase domain-like"/>
    <property type="match status" value="1"/>
</dbReference>
<evidence type="ECO:0000256" key="7">
    <source>
        <dbReference type="ARBA" id="ARBA00023004"/>
    </source>
</evidence>